<dbReference type="Gene3D" id="3.40.630.30">
    <property type="match status" value="1"/>
</dbReference>
<evidence type="ECO:0000256" key="1">
    <source>
        <dbReference type="ARBA" id="ARBA00022679"/>
    </source>
</evidence>
<sequence length="393" mass="43554">MAEGTGGEHPALETDRGDPPPSLRRALPADLDALVALEDRAFDGDRLSRRSFKRFLDRIRSSDLLVLERGGVVSGYALVIYRAGTALARLYSIAVDPACKGRGLGARLLAEAEHAAFARDCAVMRLESRPDNTAAIALYTRHGYRQFDVVPDYYEDHAAALRFHKWLATEPPRADLRARRRVPPYYPQTTEFTCGPAAMMMGMAAFDPGLALDRRLELRLWREATTIFMTAGLGGCDPVGMAAALARHGFETEAFINSSAPLFLDSVRDPEKRAVMTVAQEDFRDQARALGVAVHDKALARAELRDLLDGGAVVLVLLSQYRMLRARAPHWVTAFAHADQRIFIHDPWLEPDDHETPMAAAALPIPEDEFDRMACYGKSRLRAAVVIKGTFRK</sequence>
<dbReference type="GO" id="GO:0016747">
    <property type="term" value="F:acyltransferase activity, transferring groups other than amino-acyl groups"/>
    <property type="evidence" value="ECO:0007669"/>
    <property type="project" value="InterPro"/>
</dbReference>
<dbReference type="CDD" id="cd04301">
    <property type="entry name" value="NAT_SF"/>
    <property type="match status" value="1"/>
</dbReference>
<dbReference type="Pfam" id="PF11814">
    <property type="entry name" value="DUF3335"/>
    <property type="match status" value="1"/>
</dbReference>
<feature type="region of interest" description="Disordered" evidence="3">
    <location>
        <begin position="1"/>
        <end position="23"/>
    </location>
</feature>
<name>A0A212IWJ2_9PROT</name>
<evidence type="ECO:0000256" key="3">
    <source>
        <dbReference type="SAM" id="MobiDB-lite"/>
    </source>
</evidence>
<gene>
    <name evidence="5" type="ORF">KL86APRO_10145</name>
</gene>
<keyword evidence="1 5" id="KW-0808">Transferase</keyword>
<dbReference type="PANTHER" id="PTHR43420">
    <property type="entry name" value="ACETYLTRANSFERASE"/>
    <property type="match status" value="1"/>
</dbReference>
<reference evidence="5" key="1">
    <citation type="submission" date="2016-04" db="EMBL/GenBank/DDBJ databases">
        <authorList>
            <person name="Evans L.H."/>
            <person name="Alamgir A."/>
            <person name="Owens N."/>
            <person name="Weber N.D."/>
            <person name="Virtaneva K."/>
            <person name="Barbian K."/>
            <person name="Babar A."/>
            <person name="Rosenke K."/>
        </authorList>
    </citation>
    <scope>NUCLEOTIDE SEQUENCE</scope>
    <source>
        <strain evidence="5">86</strain>
    </source>
</reference>
<accession>A0A212IWJ2</accession>
<proteinExistence type="predicted"/>
<dbReference type="PANTHER" id="PTHR43420:SF12">
    <property type="entry name" value="N-ACETYLTRANSFERASE DOMAIN-CONTAINING PROTEIN"/>
    <property type="match status" value="1"/>
</dbReference>
<evidence type="ECO:0000256" key="2">
    <source>
        <dbReference type="ARBA" id="ARBA00023315"/>
    </source>
</evidence>
<evidence type="ECO:0000313" key="5">
    <source>
        <dbReference type="EMBL" id="SBV91593.1"/>
    </source>
</evidence>
<dbReference type="SUPFAM" id="SSF55729">
    <property type="entry name" value="Acyl-CoA N-acyltransferases (Nat)"/>
    <property type="match status" value="1"/>
</dbReference>
<dbReference type="InterPro" id="IPR050680">
    <property type="entry name" value="YpeA/RimI_acetyltransf"/>
</dbReference>
<feature type="domain" description="N-acetyltransferase" evidence="4">
    <location>
        <begin position="21"/>
        <end position="168"/>
    </location>
</feature>
<dbReference type="PROSITE" id="PS51186">
    <property type="entry name" value="GNAT"/>
    <property type="match status" value="1"/>
</dbReference>
<dbReference type="InterPro" id="IPR000182">
    <property type="entry name" value="GNAT_dom"/>
</dbReference>
<keyword evidence="2" id="KW-0012">Acyltransferase</keyword>
<dbReference type="InterPro" id="IPR021770">
    <property type="entry name" value="DUF3335"/>
</dbReference>
<dbReference type="EMBL" id="FLUO01000001">
    <property type="protein sequence ID" value="SBV91593.1"/>
    <property type="molecule type" value="Genomic_DNA"/>
</dbReference>
<evidence type="ECO:0000259" key="4">
    <source>
        <dbReference type="PROSITE" id="PS51186"/>
    </source>
</evidence>
<dbReference type="Pfam" id="PF00583">
    <property type="entry name" value="Acetyltransf_1"/>
    <property type="match status" value="1"/>
</dbReference>
<dbReference type="InterPro" id="IPR016181">
    <property type="entry name" value="Acyl_CoA_acyltransferase"/>
</dbReference>
<organism evidence="5">
    <name type="scientific">uncultured Alphaproteobacteria bacterium</name>
    <dbReference type="NCBI Taxonomy" id="91750"/>
    <lineage>
        <taxon>Bacteria</taxon>
        <taxon>Pseudomonadati</taxon>
        <taxon>Pseudomonadota</taxon>
        <taxon>Alphaproteobacteria</taxon>
        <taxon>environmental samples</taxon>
    </lineage>
</organism>
<protein>
    <submittedName>
        <fullName evidence="5">GCN5-related N-acetyltransferase</fullName>
    </submittedName>
</protein>
<dbReference type="AlphaFoldDB" id="A0A212IWJ2"/>